<feature type="region of interest" description="Disordered" evidence="1">
    <location>
        <begin position="1"/>
        <end position="80"/>
    </location>
</feature>
<evidence type="ECO:0008006" key="4">
    <source>
        <dbReference type="Google" id="ProtNLM"/>
    </source>
</evidence>
<dbReference type="EMBL" id="JBHTKH010000003">
    <property type="protein sequence ID" value="MFD1054128.1"/>
    <property type="molecule type" value="Genomic_DNA"/>
</dbReference>
<gene>
    <name evidence="2" type="ORF">ACFQ2V_07415</name>
</gene>
<feature type="compositionally biased region" description="Low complexity" evidence="1">
    <location>
        <begin position="14"/>
        <end position="25"/>
    </location>
</feature>
<dbReference type="RefSeq" id="WP_386052020.1">
    <property type="nucleotide sequence ID" value="NZ_JBHTKH010000003.1"/>
</dbReference>
<comment type="caution">
    <text evidence="2">The sequence shown here is derived from an EMBL/GenBank/DDBJ whole genome shotgun (WGS) entry which is preliminary data.</text>
</comment>
<feature type="region of interest" description="Disordered" evidence="1">
    <location>
        <begin position="227"/>
        <end position="290"/>
    </location>
</feature>
<keyword evidence="3" id="KW-1185">Reference proteome</keyword>
<evidence type="ECO:0000256" key="1">
    <source>
        <dbReference type="SAM" id="MobiDB-lite"/>
    </source>
</evidence>
<sequence length="290" mass="28776">MTERPYETTVPDDLTSGASSTSGLSAAGGGASSLGASSTGGQGSGSTAATAGEEAKSVASDAADSGRHVAETAASGAKDVVSEATTQLRQLFDLVRTELDGHASSQGQRAVGGLRSLADELRQMGSSSQQQGIAGEAAHQAADRASSFADWLDNRQPGEILDEVRSLARRRPGAFLLGAAAIGLLGGRLTRGLSAGGPDQQTSGATGYAPGAQDAVAGYPSGGSMGAYPTGATSVGVPPDVAPVRSEPYTVGVRDTDTHAVTTATDGLTDVPRPSATEVPYGEGESGARG</sequence>
<protein>
    <recommendedName>
        <fullName evidence="4">DUF3618 domain-containing protein</fullName>
    </recommendedName>
</protein>
<evidence type="ECO:0000313" key="2">
    <source>
        <dbReference type="EMBL" id="MFD1054128.1"/>
    </source>
</evidence>
<reference evidence="3" key="1">
    <citation type="journal article" date="2019" name="Int. J. Syst. Evol. Microbiol.">
        <title>The Global Catalogue of Microorganisms (GCM) 10K type strain sequencing project: providing services to taxonomists for standard genome sequencing and annotation.</title>
        <authorList>
            <consortium name="The Broad Institute Genomics Platform"/>
            <consortium name="The Broad Institute Genome Sequencing Center for Infectious Disease"/>
            <person name="Wu L."/>
            <person name="Ma J."/>
        </authorList>
    </citation>
    <scope>NUCLEOTIDE SEQUENCE [LARGE SCALE GENOMIC DNA]</scope>
    <source>
        <strain evidence="3">CCUG 57508</strain>
    </source>
</reference>
<dbReference type="Proteomes" id="UP001597046">
    <property type="component" value="Unassembled WGS sequence"/>
</dbReference>
<feature type="compositionally biased region" description="Gly residues" evidence="1">
    <location>
        <begin position="26"/>
        <end position="44"/>
    </location>
</feature>
<organism evidence="2 3">
    <name type="scientific">Terrabacter terrigena</name>
    <dbReference type="NCBI Taxonomy" id="574718"/>
    <lineage>
        <taxon>Bacteria</taxon>
        <taxon>Bacillati</taxon>
        <taxon>Actinomycetota</taxon>
        <taxon>Actinomycetes</taxon>
        <taxon>Micrococcales</taxon>
        <taxon>Intrasporangiaceae</taxon>
        <taxon>Terrabacter</taxon>
    </lineage>
</organism>
<proteinExistence type="predicted"/>
<accession>A0ABW3MTV4</accession>
<evidence type="ECO:0000313" key="3">
    <source>
        <dbReference type="Proteomes" id="UP001597046"/>
    </source>
</evidence>
<name>A0ABW3MTV4_9MICO</name>